<evidence type="ECO:0000313" key="4">
    <source>
        <dbReference type="Proteomes" id="UP000006039"/>
    </source>
</evidence>
<sequence length="58" mass="5925">MSLNASQLGLTPAATGSDQMMRAPLREAPHRADLDPLAVAGNQAPTKRSGAAPGKRTA</sequence>
<feature type="compositionally biased region" description="Basic and acidic residues" evidence="1">
    <location>
        <begin position="24"/>
        <end position="34"/>
    </location>
</feature>
<evidence type="ECO:0000313" key="3">
    <source>
        <dbReference type="EnsemblFungi" id="EJT71787"/>
    </source>
</evidence>
<proteinExistence type="predicted"/>
<reference evidence="4" key="1">
    <citation type="submission" date="2010-07" db="EMBL/GenBank/DDBJ databases">
        <title>The genome sequence of Gaeumannomyces graminis var. tritici strain R3-111a-1.</title>
        <authorList>
            <consortium name="The Broad Institute Genome Sequencing Platform"/>
            <person name="Ma L.-J."/>
            <person name="Dead R."/>
            <person name="Young S."/>
            <person name="Zeng Q."/>
            <person name="Koehrsen M."/>
            <person name="Alvarado L."/>
            <person name="Berlin A."/>
            <person name="Chapman S.B."/>
            <person name="Chen Z."/>
            <person name="Freedman E."/>
            <person name="Gellesch M."/>
            <person name="Goldberg J."/>
            <person name="Griggs A."/>
            <person name="Gujja S."/>
            <person name="Heilman E.R."/>
            <person name="Heiman D."/>
            <person name="Hepburn T."/>
            <person name="Howarth C."/>
            <person name="Jen D."/>
            <person name="Larson L."/>
            <person name="Mehta T."/>
            <person name="Neiman D."/>
            <person name="Pearson M."/>
            <person name="Roberts A."/>
            <person name="Saif S."/>
            <person name="Shea T."/>
            <person name="Shenoy N."/>
            <person name="Sisk P."/>
            <person name="Stolte C."/>
            <person name="Sykes S."/>
            <person name="Walk T."/>
            <person name="White J."/>
            <person name="Yandava C."/>
            <person name="Haas B."/>
            <person name="Nusbaum C."/>
            <person name="Birren B."/>
        </authorList>
    </citation>
    <scope>NUCLEOTIDE SEQUENCE [LARGE SCALE GENOMIC DNA]</scope>
    <source>
        <strain evidence="4">R3-111a-1</strain>
    </source>
</reference>
<dbReference type="Proteomes" id="UP000006039">
    <property type="component" value="Unassembled WGS sequence"/>
</dbReference>
<dbReference type="EMBL" id="GL385400">
    <property type="protein sequence ID" value="EJT71787.1"/>
    <property type="molecule type" value="Genomic_DNA"/>
</dbReference>
<accession>J3PC17</accession>
<name>J3PC17_GAET3</name>
<keyword evidence="4" id="KW-1185">Reference proteome</keyword>
<reference evidence="3" key="5">
    <citation type="submission" date="2018-04" db="UniProtKB">
        <authorList>
            <consortium name="EnsemblFungi"/>
        </authorList>
    </citation>
    <scope>IDENTIFICATION</scope>
    <source>
        <strain evidence="3">R3-111a-1</strain>
    </source>
</reference>
<evidence type="ECO:0000313" key="2">
    <source>
        <dbReference type="EMBL" id="EJT71787.1"/>
    </source>
</evidence>
<dbReference type="EnsemblFungi" id="EJT71787">
    <property type="protein sequence ID" value="EJT71787"/>
    <property type="gene ID" value="GGTG_11041"/>
</dbReference>
<gene>
    <name evidence="3" type="primary">20351499</name>
    <name evidence="2" type="ORF">GGTG_11041</name>
</gene>
<dbReference type="GeneID" id="20351499"/>
<feature type="region of interest" description="Disordered" evidence="1">
    <location>
        <begin position="1"/>
        <end position="58"/>
    </location>
</feature>
<evidence type="ECO:0000256" key="1">
    <source>
        <dbReference type="SAM" id="MobiDB-lite"/>
    </source>
</evidence>
<reference evidence="3" key="4">
    <citation type="journal article" date="2015" name="G3 (Bethesda)">
        <title>Genome sequences of three phytopathogenic species of the Magnaporthaceae family of fungi.</title>
        <authorList>
            <person name="Okagaki L.H."/>
            <person name="Nunes C.C."/>
            <person name="Sailsbery J."/>
            <person name="Clay B."/>
            <person name="Brown D."/>
            <person name="John T."/>
            <person name="Oh Y."/>
            <person name="Young N."/>
            <person name="Fitzgerald M."/>
            <person name="Haas B.J."/>
            <person name="Zeng Q."/>
            <person name="Young S."/>
            <person name="Adiconis X."/>
            <person name="Fan L."/>
            <person name="Levin J.Z."/>
            <person name="Mitchell T.K."/>
            <person name="Okubara P.A."/>
            <person name="Farman M.L."/>
            <person name="Kohn L.M."/>
            <person name="Birren B."/>
            <person name="Ma L.-J."/>
            <person name="Dean R.A."/>
        </authorList>
    </citation>
    <scope>NUCLEOTIDE SEQUENCE</scope>
    <source>
        <strain evidence="3">R3-111a-1</strain>
    </source>
</reference>
<dbReference type="AlphaFoldDB" id="J3PC17"/>
<dbReference type="RefSeq" id="XP_009227184.1">
    <property type="nucleotide sequence ID" value="XM_009228920.1"/>
</dbReference>
<dbReference type="VEuPathDB" id="FungiDB:GGTG_11041"/>
<dbReference type="HOGENOM" id="CLU_2979218_0_0_1"/>
<reference evidence="2" key="3">
    <citation type="submission" date="2010-09" db="EMBL/GenBank/DDBJ databases">
        <title>Annotation of Gaeumannomyces graminis var. tritici R3-111a-1.</title>
        <authorList>
            <consortium name="The Broad Institute Genome Sequencing Platform"/>
            <person name="Ma L.-J."/>
            <person name="Dead R."/>
            <person name="Young S.K."/>
            <person name="Zeng Q."/>
            <person name="Gargeya S."/>
            <person name="Fitzgerald M."/>
            <person name="Haas B."/>
            <person name="Abouelleil A."/>
            <person name="Alvarado L."/>
            <person name="Arachchi H.M."/>
            <person name="Berlin A."/>
            <person name="Brown A."/>
            <person name="Chapman S.B."/>
            <person name="Chen Z."/>
            <person name="Dunbar C."/>
            <person name="Freedman E."/>
            <person name="Gearin G."/>
            <person name="Gellesch M."/>
            <person name="Goldberg J."/>
            <person name="Griggs A."/>
            <person name="Gujja S."/>
            <person name="Heiman D."/>
            <person name="Howarth C."/>
            <person name="Larson L."/>
            <person name="Lui A."/>
            <person name="MacDonald P.J.P."/>
            <person name="Mehta T."/>
            <person name="Montmayeur A."/>
            <person name="Murphy C."/>
            <person name="Neiman D."/>
            <person name="Pearson M."/>
            <person name="Priest M."/>
            <person name="Roberts A."/>
            <person name="Saif S."/>
            <person name="Shea T."/>
            <person name="Shenoy N."/>
            <person name="Sisk P."/>
            <person name="Stolte C."/>
            <person name="Sykes S."/>
            <person name="Yandava C."/>
            <person name="Wortman J."/>
            <person name="Nusbaum C."/>
            <person name="Birren B."/>
        </authorList>
    </citation>
    <scope>NUCLEOTIDE SEQUENCE</scope>
    <source>
        <strain evidence="2">R3-111a-1</strain>
    </source>
</reference>
<organism evidence="2">
    <name type="scientific">Gaeumannomyces tritici (strain R3-111a-1)</name>
    <name type="common">Wheat and barley take-all root rot fungus</name>
    <name type="synonym">Gaeumannomyces graminis var. tritici</name>
    <dbReference type="NCBI Taxonomy" id="644352"/>
    <lineage>
        <taxon>Eukaryota</taxon>
        <taxon>Fungi</taxon>
        <taxon>Dikarya</taxon>
        <taxon>Ascomycota</taxon>
        <taxon>Pezizomycotina</taxon>
        <taxon>Sordariomycetes</taxon>
        <taxon>Sordariomycetidae</taxon>
        <taxon>Magnaporthales</taxon>
        <taxon>Magnaporthaceae</taxon>
        <taxon>Gaeumannomyces</taxon>
    </lineage>
</organism>
<reference evidence="2" key="2">
    <citation type="submission" date="2010-07" db="EMBL/GenBank/DDBJ databases">
        <authorList>
            <consortium name="The Broad Institute Genome Sequencing Platform"/>
            <consortium name="Broad Institute Genome Sequencing Center for Infectious Disease"/>
            <person name="Ma L.-J."/>
            <person name="Dead R."/>
            <person name="Young S."/>
            <person name="Zeng Q."/>
            <person name="Koehrsen M."/>
            <person name="Alvarado L."/>
            <person name="Berlin A."/>
            <person name="Chapman S.B."/>
            <person name="Chen Z."/>
            <person name="Freedman E."/>
            <person name="Gellesch M."/>
            <person name="Goldberg J."/>
            <person name="Griggs A."/>
            <person name="Gujja S."/>
            <person name="Heilman E.R."/>
            <person name="Heiman D."/>
            <person name="Hepburn T."/>
            <person name="Howarth C."/>
            <person name="Jen D."/>
            <person name="Larson L."/>
            <person name="Mehta T."/>
            <person name="Neiman D."/>
            <person name="Pearson M."/>
            <person name="Roberts A."/>
            <person name="Saif S."/>
            <person name="Shea T."/>
            <person name="Shenoy N."/>
            <person name="Sisk P."/>
            <person name="Stolte C."/>
            <person name="Sykes S."/>
            <person name="Walk T."/>
            <person name="White J."/>
            <person name="Yandava C."/>
            <person name="Haas B."/>
            <person name="Nusbaum C."/>
            <person name="Birren B."/>
        </authorList>
    </citation>
    <scope>NUCLEOTIDE SEQUENCE</scope>
    <source>
        <strain evidence="2">R3-111a-1</strain>
    </source>
</reference>
<feature type="compositionally biased region" description="Polar residues" evidence="1">
    <location>
        <begin position="1"/>
        <end position="18"/>
    </location>
</feature>
<protein>
    <submittedName>
        <fullName evidence="2 3">Uncharacterized protein</fullName>
    </submittedName>
</protein>